<feature type="compositionally biased region" description="Polar residues" evidence="4">
    <location>
        <begin position="1563"/>
        <end position="1594"/>
    </location>
</feature>
<dbReference type="InterPro" id="IPR056748">
    <property type="entry name" value="VPS13-like_C"/>
</dbReference>
<dbReference type="Pfam" id="PF25036">
    <property type="entry name" value="VPS13_VAB"/>
    <property type="match status" value="2"/>
</dbReference>
<comment type="similarity">
    <text evidence="1">Belongs to the VPS13 family.</text>
</comment>
<dbReference type="InterPro" id="IPR026847">
    <property type="entry name" value="VPS13"/>
</dbReference>
<gene>
    <name evidence="9" type="ORF">FB45DRAFT_1152442</name>
</gene>
<name>A0AAD7BUE7_9AGAR</name>
<dbReference type="Proteomes" id="UP001221142">
    <property type="component" value="Unassembled WGS sequence"/>
</dbReference>
<feature type="compositionally biased region" description="Polar residues" evidence="4">
    <location>
        <begin position="1309"/>
        <end position="1326"/>
    </location>
</feature>
<dbReference type="PANTHER" id="PTHR16166:SF93">
    <property type="entry name" value="INTERMEMBRANE LIPID TRANSFER PROTEIN VPS13"/>
    <property type="match status" value="1"/>
</dbReference>
<evidence type="ECO:0000256" key="1">
    <source>
        <dbReference type="ARBA" id="ARBA00006545"/>
    </source>
</evidence>
<feature type="domain" description="Vacuolar protein sorting-associated protein 13 VPS13 adaptor binding" evidence="7">
    <location>
        <begin position="1778"/>
        <end position="2043"/>
    </location>
</feature>
<feature type="domain" description="VPS13-like middle region" evidence="6">
    <location>
        <begin position="1612"/>
        <end position="1709"/>
    </location>
</feature>
<dbReference type="InterPro" id="IPR026854">
    <property type="entry name" value="VPS13_N"/>
</dbReference>
<evidence type="ECO:0000256" key="3">
    <source>
        <dbReference type="ARBA" id="ARBA00023055"/>
    </source>
</evidence>
<feature type="region of interest" description="Disordered" evidence="4">
    <location>
        <begin position="1563"/>
        <end position="1598"/>
    </location>
</feature>
<accession>A0AAD7BUE7</accession>
<reference evidence="9" key="1">
    <citation type="submission" date="2023-03" db="EMBL/GenBank/DDBJ databases">
        <title>Massive genome expansion in bonnet fungi (Mycena s.s.) driven by repeated elements and novel gene families across ecological guilds.</title>
        <authorList>
            <consortium name="Lawrence Berkeley National Laboratory"/>
            <person name="Harder C.B."/>
            <person name="Miyauchi S."/>
            <person name="Viragh M."/>
            <person name="Kuo A."/>
            <person name="Thoen E."/>
            <person name="Andreopoulos B."/>
            <person name="Lu D."/>
            <person name="Skrede I."/>
            <person name="Drula E."/>
            <person name="Henrissat B."/>
            <person name="Morin E."/>
            <person name="Kohler A."/>
            <person name="Barry K."/>
            <person name="LaButti K."/>
            <person name="Morin E."/>
            <person name="Salamov A."/>
            <person name="Lipzen A."/>
            <person name="Mereny Z."/>
            <person name="Hegedus B."/>
            <person name="Baldrian P."/>
            <person name="Stursova M."/>
            <person name="Weitz H."/>
            <person name="Taylor A."/>
            <person name="Grigoriev I.V."/>
            <person name="Nagy L.G."/>
            <person name="Martin F."/>
            <person name="Kauserud H."/>
        </authorList>
    </citation>
    <scope>NUCLEOTIDE SEQUENCE</scope>
    <source>
        <strain evidence="9">9284</strain>
    </source>
</reference>
<feature type="domain" description="VPS13-like middle region" evidence="6">
    <location>
        <begin position="1052"/>
        <end position="1462"/>
    </location>
</feature>
<dbReference type="InterPro" id="IPR009543">
    <property type="entry name" value="VPS13_VAB"/>
</dbReference>
<evidence type="ECO:0000259" key="6">
    <source>
        <dbReference type="Pfam" id="PF25033"/>
    </source>
</evidence>
<dbReference type="GO" id="GO:0006869">
    <property type="term" value="P:lipid transport"/>
    <property type="evidence" value="ECO:0007669"/>
    <property type="project" value="UniProtKB-KW"/>
</dbReference>
<dbReference type="InterPro" id="IPR056747">
    <property type="entry name" value="VPS13-like_M"/>
</dbReference>
<evidence type="ECO:0000256" key="4">
    <source>
        <dbReference type="SAM" id="MobiDB-lite"/>
    </source>
</evidence>
<keyword evidence="3" id="KW-0445">Lipid transport</keyword>
<proteinExistence type="inferred from homology"/>
<dbReference type="Pfam" id="PF25037">
    <property type="entry name" value="VPS13_C"/>
    <property type="match status" value="1"/>
</dbReference>
<dbReference type="GO" id="GO:0045053">
    <property type="term" value="P:protein retention in Golgi apparatus"/>
    <property type="evidence" value="ECO:0007669"/>
    <property type="project" value="TreeGrafter"/>
</dbReference>
<evidence type="ECO:0000259" key="8">
    <source>
        <dbReference type="Pfam" id="PF25037"/>
    </source>
</evidence>
<feature type="domain" description="Chorein N-terminal" evidence="5">
    <location>
        <begin position="143"/>
        <end position="861"/>
    </location>
</feature>
<keyword evidence="10" id="KW-1185">Reference proteome</keyword>
<dbReference type="GO" id="GO:0006623">
    <property type="term" value="P:protein targeting to vacuole"/>
    <property type="evidence" value="ECO:0007669"/>
    <property type="project" value="TreeGrafter"/>
</dbReference>
<dbReference type="EMBL" id="JARKIF010000009">
    <property type="protein sequence ID" value="KAJ7630934.1"/>
    <property type="molecule type" value="Genomic_DNA"/>
</dbReference>
<evidence type="ECO:0000259" key="7">
    <source>
        <dbReference type="Pfam" id="PF25036"/>
    </source>
</evidence>
<evidence type="ECO:0000259" key="5">
    <source>
        <dbReference type="Pfam" id="PF12624"/>
    </source>
</evidence>
<dbReference type="GO" id="GO:0045324">
    <property type="term" value="P:late endosome to vacuole transport"/>
    <property type="evidence" value="ECO:0007669"/>
    <property type="project" value="TreeGrafter"/>
</dbReference>
<feature type="region of interest" description="Disordered" evidence="4">
    <location>
        <begin position="1309"/>
        <end position="1329"/>
    </location>
</feature>
<dbReference type="Pfam" id="PF25033">
    <property type="entry name" value="VPS13_M"/>
    <property type="match status" value="2"/>
</dbReference>
<feature type="domain" description="Chorein N-terminal" evidence="5">
    <location>
        <begin position="14"/>
        <end position="126"/>
    </location>
</feature>
<evidence type="ECO:0000313" key="10">
    <source>
        <dbReference type="Proteomes" id="UP001221142"/>
    </source>
</evidence>
<dbReference type="PANTHER" id="PTHR16166">
    <property type="entry name" value="VACUOLAR PROTEIN SORTING-ASSOCIATED PROTEIN VPS13"/>
    <property type="match status" value="1"/>
</dbReference>
<feature type="domain" description="Intermembrane lipid transfer protein VPS13-like C-terminal" evidence="8">
    <location>
        <begin position="2816"/>
        <end position="2923"/>
    </location>
</feature>
<evidence type="ECO:0000313" key="9">
    <source>
        <dbReference type="EMBL" id="KAJ7630934.1"/>
    </source>
</evidence>
<comment type="caution">
    <text evidence="9">The sequence shown here is derived from an EMBL/GenBank/DDBJ whole genome shotgun (WGS) entry which is preliminary data.</text>
</comment>
<organism evidence="9 10">
    <name type="scientific">Roridomyces roridus</name>
    <dbReference type="NCBI Taxonomy" id="1738132"/>
    <lineage>
        <taxon>Eukaryota</taxon>
        <taxon>Fungi</taxon>
        <taxon>Dikarya</taxon>
        <taxon>Basidiomycota</taxon>
        <taxon>Agaricomycotina</taxon>
        <taxon>Agaricomycetes</taxon>
        <taxon>Agaricomycetidae</taxon>
        <taxon>Agaricales</taxon>
        <taxon>Marasmiineae</taxon>
        <taxon>Mycenaceae</taxon>
        <taxon>Roridomyces</taxon>
    </lineage>
</organism>
<feature type="domain" description="Vacuolar protein sorting-associated protein 13 VPS13 adaptor binding" evidence="7">
    <location>
        <begin position="2045"/>
        <end position="2310"/>
    </location>
</feature>
<sequence>MLWIADPGKELLNVVFNRILAPYVENLDMNQVNYGIGQGQLTLLNLRLKKGALDKFRLPVDVLEGHLGKFTLSLHWMNLGNQPVEVLIEDVYLLVVPSPQSNDDPEEEENRAQAAKAERLENAELLHMGGQTTSKGMSAPKVNIHIRYEDKLSVPGVSSICRGDYFGWFTAVSVNDKWQPAFIESTAGAVHKLAKLQSLAVYFDTDSASLAGLSSVEAVKRFTSLISTGTQETSHQFILKPVSGEGRVIMNHKFNNETPHFDVQLLFDEIGIGLDDKQYRDIISLVDMYHVYIRQHQYRKFRPSDSEFAQSPAKARLRYAATAILEGVRDRHRRWTWAYFKERRDDRNNYVDLFQKKSLNMLVGPDLKVFETLEKKLSYEDIRFYRSIARSRLRKDAALRQRLEQDKSKQKPAKQGWGTWLWGSAPDANQEDAAFGGSMTEEQRKELYDVLDYDEKSAVVEGLTVPREALKARITAKLNKGSFALKAHPHGEPVKDIISVVFGAFQADVIQRTDNLEGSVSLRDFGVFDNTTKNSLYPQIVQVKDSGAEAVIQIEGIKPVQEPFFFVKFEHNPLDERADNALTVRMRHMSIIYHKGYVEEVYKFFRPASQLESVDALLSVASETLEGLRKETRAGLEYALQTHKTVDLQVDMNAPVIIIPEDVTTHNCKHLIIDAGHIAIESDLADKNAIRAITMKRNKQYNDQDYKELESLMYDKLSLRLDSAQFVLGNDLQSCQDALTSDAKDSLHLLERINLDLQVQNSIVPSALTLARFKVSGHLPSLQVNLSDTKYKALMRLIEVCIPQFGEEPTAPPPMVKNASSAFQRPSGLFGQSAEYNVDDDDEDPDADDEADKFFEASDGSVERLDLHQHIFEFNFQVDTLRAVLLPKRAVMASRSCLEMSHSSVLLCCSHWRKFDMKVDVNLRSLSMSLVQAGADPIKFVSSPESDLSEDKDLLSLTYRRVQKESPEFVTVYEEMDQSVDIKLSTFIFRAAPEPVVALYDFIMTTFVPQSSPAAIENTKQPLEVATANPDIPASKIRVLVKLASVQVLLINGVESIATLSLSTADVAVLVLPKTLRVTGRLGSLAFSNDYSARSILSIEGQNFASFRYQTYDPDDDAYAGIKSSVSLNAASVKFQFLEEPLHEIFVFLLKLAKLKGLYDAATQAAVQTASEIDRMQFDVSIKSPIVVFPSSPSRSRDVLVLRLGEIAAKNSYQAAENKITASLTGIQLVSNLYTDNELATLKIVDDINVNTDVVQTSNIDRSQDSDYPDTQISVQISDVRLNLTQLQYGLLIRLSQSIPRVFLGGPEVSTQVQPPAPSRSNSQNEPHAPWTTLDLVVGVDAIKLHLYDASATNESNLKDRGIVRFALNNNTLRFKMLSDGAGEAQVILKSFTMGNTRPGLSKFREIIPAAKHERNQFMVLYTMTGGRNPSALAVLTVDSPQVIFAVDPVIALLRFFTSAFTGNPADASDDTPFEPVVEVEESKNQMTVDFRIDLHDVSVSVLQNDADLTISQVLLSQQGIMAFTVNRLGMSLIRMGKSSESVRFLDDVDLTIVNKAIELSGDSQGQGSLQDTAKPQSMRPSQTQITKATSSKQPIGKRGFSCRKNRFLKGSFDGFRLVLIGDMHEQPMLHLKVKPFIIGAKDWSGELQATTTIATQITYWNLANSHWEPLIDPWTFTTSVSRSPSNGISLTLSSRERLDLNLTTSFAELATNTLNMWSKQGDFVLQKARGSYAPYRINNRTGSTISIWADVDGTTSAKDVPALKLPNDASEDWRYDDWKTMREHVPTSGQHSIGVQFDGKPWEQLRSVPVDREGEFIFTLRPRTEKHPHRLLVEVAVVDTVKVVTLRSTYQVENLTLYPLEVTLVDDTGHPVQSLEKVAPGEHYSLPIELVNSTKIRIQPDQGFGYKWCPALRWEEVIAKKSFTIKCLHTDAREAAFRFQAWVQTDVDDGHSRKYPKIHLKLRAPMELENLLPYNLEYRIYDKDTDQNWRSYLRQGGVMPVHSVELSHLVLLNVEVQDTVFKPSDFAIINTNQHSDFEIEKKLPYLVVNKMGLPFAIKSRSGRTGSPQDVAGDTRQDVLVKPAPFMLSHPNDKGHDYIFRIADSTWSKVFSFEAPSAETELVVASQKQKADEIHIGLGKYKLTKVITLAPRFLIKNNLSEALSFREHGVAPRERSTIKPGERCPLHFLRAGQERLLTVAFSGLNAQWAPPIKIEDIGTVHLRLRREQDPVQLIRGDVKIDGSTIFISFSPAAEGWPFLIENQSDYTATICPKSGSIHFEEGVQTKTNVTTYTVKSRSSLPYAWDFPAANDKKILLSINGFRRAIDVMEIGDLVPFKFQKDGQRNRVVSLDVRADGHRQVLRITNYNAELSLYKPKRSNSSVSVVRQDSLSANAEAFDAITEEVPPSLAFTSTRRWSKVIYVSITSLKFEYTNSPRRPGREPIDNQLHDALYPVIQQPTPIPKESSGAAALPTVQASVIWLKDQEHGVLFVKYCSVLLQALTIEADEDLLFSIYDLTQIKGASWEEGVKDVLIQNEGDILEPKDVAVGEDLYFEVLELQPIKLSLSFMRTERVSAEEKLSIRNPLAVVINAITMAVGNVNDAPLEMNALAIKDMRLTLPELQNRIAYHYRQDVLRQLYRILGSADFIGNPVGLFTNVSSGVADIFYEPFNGVVMHGNKDLGIGIAKGAASFVKKTVFGLSDSMTKFTSSVGKGLSAATFDEEYQTRRRLNQRRNKPRHAIYGVAAGGEAFASSVASAMEGVLMKPIEGAESEGAFGFFKGVGKGLVFSYVGISASHFHTGIRNTTTVFDGPARDRVRLPRHVPADGVLRPYDPRAATGQYWLRDLENGTYRAETYVAHINAPGSDNVVLLTSSRVLSFWSKKLRLDWDLAFSQVQGVTVEDTGIRFAHKAGKEHDKFVFIQDKSSQSWFFGQVAIVVKTFNSKKRQDV</sequence>
<dbReference type="GO" id="GO:0007005">
    <property type="term" value="P:mitochondrion organization"/>
    <property type="evidence" value="ECO:0007669"/>
    <property type="project" value="TreeGrafter"/>
</dbReference>
<protein>
    <submittedName>
        <fullName evidence="9">Vacuolar protein sorting-associated protein 13</fullName>
    </submittedName>
</protein>
<evidence type="ECO:0000256" key="2">
    <source>
        <dbReference type="ARBA" id="ARBA00022448"/>
    </source>
</evidence>
<dbReference type="Pfam" id="PF12624">
    <property type="entry name" value="VPS13_N"/>
    <property type="match status" value="2"/>
</dbReference>
<keyword evidence="2" id="KW-0813">Transport</keyword>